<proteinExistence type="predicted"/>
<dbReference type="GO" id="GO:0051082">
    <property type="term" value="F:unfolded protein binding"/>
    <property type="evidence" value="ECO:0007669"/>
    <property type="project" value="InterPro"/>
</dbReference>
<dbReference type="PROSITE" id="PS00636">
    <property type="entry name" value="DNAJ_1"/>
    <property type="match status" value="1"/>
</dbReference>
<gene>
    <name evidence="3" type="ORF">HNAJ_LOCUS3877</name>
</gene>
<dbReference type="Pfam" id="PF00226">
    <property type="entry name" value="DnaJ"/>
    <property type="match status" value="1"/>
</dbReference>
<dbReference type="InterPro" id="IPR008971">
    <property type="entry name" value="HSP40/DnaJ_pept-bd"/>
</dbReference>
<dbReference type="Pfam" id="PF01556">
    <property type="entry name" value="DnaJ_C"/>
    <property type="match status" value="1"/>
</dbReference>
<evidence type="ECO:0000259" key="2">
    <source>
        <dbReference type="PROSITE" id="PS50076"/>
    </source>
</evidence>
<dbReference type="SUPFAM" id="SSF49493">
    <property type="entry name" value="HSP40/DnaJ peptide-binding domain"/>
    <property type="match status" value="2"/>
</dbReference>
<dbReference type="PANTHER" id="PTHR24078:SF519">
    <property type="entry name" value="DNAJ HOMOLOG SUBFAMILY B MEMBER 13"/>
    <property type="match status" value="1"/>
</dbReference>
<dbReference type="InterPro" id="IPR002939">
    <property type="entry name" value="DnaJ_C"/>
</dbReference>
<reference evidence="3 4" key="2">
    <citation type="submission" date="2018-11" db="EMBL/GenBank/DDBJ databases">
        <authorList>
            <consortium name="Pathogen Informatics"/>
        </authorList>
    </citation>
    <scope>NUCLEOTIDE SEQUENCE [LARGE SCALE GENOMIC DNA]</scope>
</reference>
<protein>
    <submittedName>
        <fullName evidence="5">J domain-containing protein</fullName>
    </submittedName>
</protein>
<dbReference type="InterPro" id="IPR018253">
    <property type="entry name" value="DnaJ_domain_CS"/>
</dbReference>
<dbReference type="OrthoDB" id="550424at2759"/>
<dbReference type="PROSITE" id="PS50076">
    <property type="entry name" value="DNAJ_2"/>
    <property type="match status" value="1"/>
</dbReference>
<dbReference type="InterPro" id="IPR051339">
    <property type="entry name" value="DnaJ_subfamily_B"/>
</dbReference>
<evidence type="ECO:0000313" key="5">
    <source>
        <dbReference type="WBParaSite" id="HNAJ_0000387901-mRNA-1"/>
    </source>
</evidence>
<evidence type="ECO:0000256" key="1">
    <source>
        <dbReference type="ARBA" id="ARBA00023186"/>
    </source>
</evidence>
<organism evidence="5">
    <name type="scientific">Rodentolepis nana</name>
    <name type="common">Dwarf tapeworm</name>
    <name type="synonym">Hymenolepis nana</name>
    <dbReference type="NCBI Taxonomy" id="102285"/>
    <lineage>
        <taxon>Eukaryota</taxon>
        <taxon>Metazoa</taxon>
        <taxon>Spiralia</taxon>
        <taxon>Lophotrochozoa</taxon>
        <taxon>Platyhelminthes</taxon>
        <taxon>Cestoda</taxon>
        <taxon>Eucestoda</taxon>
        <taxon>Cyclophyllidea</taxon>
        <taxon>Hymenolepididae</taxon>
        <taxon>Rodentolepis</taxon>
    </lineage>
</organism>
<accession>A0A0R3T9Z0</accession>
<dbReference type="Gene3D" id="1.10.287.110">
    <property type="entry name" value="DnaJ domain"/>
    <property type="match status" value="1"/>
</dbReference>
<sequence length="272" mass="31264">MRIVNKGADYYLILGVTESATLHDLHKAYRREALRYHPLINKDKCEDTFEQFKWISEAYEVLKNPILRARYDQYGEVGLKNGIPGDVRKPVKFIYHDDPYKTFQEYFGDWNPFKEIDNKIAFEISQNFSFSGCCSHVKKADPAIVPLQLTLEEIYNGCLKKVSVDYKAFDKDCQTTNIKKKSFTLVVQPGFKEKGRLIFSGEGNQGANVLPGDIIFEVTALEHPFFRREGLDLYHTEKIHVGQALLGCVVDIQTLDNRLLHVPISNVIRQVI</sequence>
<dbReference type="STRING" id="102285.A0A0R3T9Z0"/>
<evidence type="ECO:0000313" key="3">
    <source>
        <dbReference type="EMBL" id="VDN99736.1"/>
    </source>
</evidence>
<dbReference type="GO" id="GO:0051087">
    <property type="term" value="F:protein-folding chaperone binding"/>
    <property type="evidence" value="ECO:0007669"/>
    <property type="project" value="TreeGrafter"/>
</dbReference>
<dbReference type="WBParaSite" id="HNAJ_0000387901-mRNA-1">
    <property type="protein sequence ID" value="HNAJ_0000387901-mRNA-1"/>
    <property type="gene ID" value="HNAJ_0000387901"/>
</dbReference>
<dbReference type="CDD" id="cd10747">
    <property type="entry name" value="DnaJ_C"/>
    <property type="match status" value="1"/>
</dbReference>
<dbReference type="InterPro" id="IPR036869">
    <property type="entry name" value="J_dom_sf"/>
</dbReference>
<dbReference type="GO" id="GO:0005829">
    <property type="term" value="C:cytosol"/>
    <property type="evidence" value="ECO:0007669"/>
    <property type="project" value="TreeGrafter"/>
</dbReference>
<dbReference type="Proteomes" id="UP000278807">
    <property type="component" value="Unassembled WGS sequence"/>
</dbReference>
<reference evidence="5" key="1">
    <citation type="submission" date="2017-02" db="UniProtKB">
        <authorList>
            <consortium name="WormBaseParasite"/>
        </authorList>
    </citation>
    <scope>IDENTIFICATION</scope>
</reference>
<dbReference type="PANTHER" id="PTHR24078">
    <property type="entry name" value="DNAJ HOMOLOG SUBFAMILY C MEMBER"/>
    <property type="match status" value="1"/>
</dbReference>
<dbReference type="GO" id="GO:0006457">
    <property type="term" value="P:protein folding"/>
    <property type="evidence" value="ECO:0007669"/>
    <property type="project" value="InterPro"/>
</dbReference>
<dbReference type="SUPFAM" id="SSF46565">
    <property type="entry name" value="Chaperone J-domain"/>
    <property type="match status" value="1"/>
</dbReference>
<dbReference type="EMBL" id="UZAE01002432">
    <property type="protein sequence ID" value="VDN99736.1"/>
    <property type="molecule type" value="Genomic_DNA"/>
</dbReference>
<dbReference type="AlphaFoldDB" id="A0A0R3T9Z0"/>
<dbReference type="CDD" id="cd06257">
    <property type="entry name" value="DnaJ"/>
    <property type="match status" value="1"/>
</dbReference>
<dbReference type="Gene3D" id="2.60.260.20">
    <property type="entry name" value="Urease metallochaperone UreE, N-terminal domain"/>
    <property type="match status" value="2"/>
</dbReference>
<dbReference type="SMART" id="SM00271">
    <property type="entry name" value="DnaJ"/>
    <property type="match status" value="1"/>
</dbReference>
<keyword evidence="1" id="KW-0143">Chaperone</keyword>
<feature type="domain" description="J" evidence="2">
    <location>
        <begin position="9"/>
        <end position="75"/>
    </location>
</feature>
<keyword evidence="4" id="KW-1185">Reference proteome</keyword>
<name>A0A0R3T9Z0_RODNA</name>
<dbReference type="InterPro" id="IPR001623">
    <property type="entry name" value="DnaJ_domain"/>
</dbReference>
<evidence type="ECO:0000313" key="4">
    <source>
        <dbReference type="Proteomes" id="UP000278807"/>
    </source>
</evidence>
<dbReference type="PRINTS" id="PR00625">
    <property type="entry name" value="JDOMAIN"/>
</dbReference>